<name>A0A669C241_ORENI</name>
<dbReference type="FunFam" id="2.30.42.10:FF:000022">
    <property type="entry name" value="Glutamate receptor interacting protein 1"/>
    <property type="match status" value="1"/>
</dbReference>
<dbReference type="Proteomes" id="UP000005207">
    <property type="component" value="Linkage group LG17"/>
</dbReference>
<evidence type="ECO:0000313" key="6">
    <source>
        <dbReference type="Ensembl" id="ENSONIP00000042154.1"/>
    </source>
</evidence>
<evidence type="ECO:0000256" key="3">
    <source>
        <dbReference type="ARBA" id="ARBA00022737"/>
    </source>
</evidence>
<dbReference type="CDD" id="cd06685">
    <property type="entry name" value="PDZ7_GRIP1-2-like"/>
    <property type="match status" value="1"/>
</dbReference>
<feature type="compositionally biased region" description="Polar residues" evidence="4">
    <location>
        <begin position="880"/>
        <end position="919"/>
    </location>
</feature>
<dbReference type="CDD" id="cd06684">
    <property type="entry name" value="PDZ3_GRIP1-2-like"/>
    <property type="match status" value="1"/>
</dbReference>
<feature type="domain" description="PDZ" evidence="5">
    <location>
        <begin position="53"/>
        <end position="136"/>
    </location>
</feature>
<dbReference type="AlphaFoldDB" id="A0A669C241"/>
<dbReference type="FunFam" id="2.30.42.10:FF:000031">
    <property type="entry name" value="Glutamate receptor interacting protein 1"/>
    <property type="match status" value="1"/>
</dbReference>
<feature type="region of interest" description="Disordered" evidence="4">
    <location>
        <begin position="789"/>
        <end position="823"/>
    </location>
</feature>
<keyword evidence="3" id="KW-0677">Repeat</keyword>
<dbReference type="GO" id="GO:0005737">
    <property type="term" value="C:cytoplasm"/>
    <property type="evidence" value="ECO:0007669"/>
    <property type="project" value="UniProtKB-SubCell"/>
</dbReference>
<evidence type="ECO:0000256" key="1">
    <source>
        <dbReference type="ARBA" id="ARBA00004496"/>
    </source>
</evidence>
<dbReference type="CDD" id="cd06681">
    <property type="entry name" value="PDZ2_GRIP1-2-like"/>
    <property type="match status" value="1"/>
</dbReference>
<dbReference type="GeneTree" id="ENSGT00940000158692"/>
<organism evidence="6 7">
    <name type="scientific">Oreochromis niloticus</name>
    <name type="common">Nile tilapia</name>
    <name type="synonym">Tilapia nilotica</name>
    <dbReference type="NCBI Taxonomy" id="8128"/>
    <lineage>
        <taxon>Eukaryota</taxon>
        <taxon>Metazoa</taxon>
        <taxon>Chordata</taxon>
        <taxon>Craniata</taxon>
        <taxon>Vertebrata</taxon>
        <taxon>Euteleostomi</taxon>
        <taxon>Actinopterygii</taxon>
        <taxon>Neopterygii</taxon>
        <taxon>Teleostei</taxon>
        <taxon>Neoteleostei</taxon>
        <taxon>Acanthomorphata</taxon>
        <taxon>Ovalentaria</taxon>
        <taxon>Cichlomorphae</taxon>
        <taxon>Cichliformes</taxon>
        <taxon>Cichlidae</taxon>
        <taxon>African cichlids</taxon>
        <taxon>Pseudocrenilabrinae</taxon>
        <taxon>Oreochromini</taxon>
        <taxon>Oreochromis</taxon>
    </lineage>
</organism>
<dbReference type="InterPro" id="IPR043545">
    <property type="entry name" value="GRIP1/2"/>
</dbReference>
<feature type="domain" description="PDZ" evidence="5">
    <location>
        <begin position="418"/>
        <end position="501"/>
    </location>
</feature>
<dbReference type="Pfam" id="PF00595">
    <property type="entry name" value="PDZ"/>
    <property type="match status" value="6"/>
</dbReference>
<dbReference type="Gene3D" id="2.30.42.10">
    <property type="match status" value="7"/>
</dbReference>
<dbReference type="PROSITE" id="PS50106">
    <property type="entry name" value="PDZ"/>
    <property type="match status" value="7"/>
</dbReference>
<dbReference type="PANTHER" id="PTHR46227:SF3">
    <property type="entry name" value="GLUTAMATE RECEPTOR-INTERACTING PROTEIN 1"/>
    <property type="match status" value="1"/>
</dbReference>
<dbReference type="FunFam" id="2.30.42.10:FF:000021">
    <property type="entry name" value="Glutamate receptor interacting protein 1"/>
    <property type="match status" value="1"/>
</dbReference>
<gene>
    <name evidence="6" type="primary">GRIP1</name>
    <name evidence="6" type="synonym">grip1</name>
</gene>
<dbReference type="InterPro" id="IPR041489">
    <property type="entry name" value="PDZ_6"/>
</dbReference>
<keyword evidence="2" id="KW-0963">Cytoplasm</keyword>
<dbReference type="CDD" id="cd06687">
    <property type="entry name" value="PDZ1_GRIP1-2-like"/>
    <property type="match status" value="1"/>
</dbReference>
<protein>
    <submittedName>
        <fullName evidence="6">Glutamate receptor interacting protein 1</fullName>
    </submittedName>
</protein>
<evidence type="ECO:0000313" key="7">
    <source>
        <dbReference type="Proteomes" id="UP000005207"/>
    </source>
</evidence>
<keyword evidence="7" id="KW-1185">Reference proteome</keyword>
<sequence length="1099" mass="118440">MERFLALLRLLSRRRRGRRYRADDDYQEGYEDVYYYTSKYNTHLLNEFRGCTVVELMKKEGTTLGLTVSGGIDKDGKPRVSNLRQGGIAARSDQLNVGDYIRSVNGINLAKFRHDEIISLLKNVGERVVLEVEYELPPVSVQGSGVVFKNVEVTLHKEGNSFGFVTRGGAHEDRNKSRPIVITTIRPGGPADREGTIKPGDRLLSIDGIRLHGSTLSEAMSILKQCGQEATLLIEYDVSVMDSVATASGPLLVEVAKAAGSSLGVALSTSMFCNKQVIIIDKVKPASIADRCGALHAGDHILSVDGKSMEFCSLAEATQLLSASCQTVRLEILPQHQTRPALNAPQHALSHSFSPGSMSAYSLSSLNMSTLPRNMYPTSPRGTLMRRKGKKKDFKSSLSLASSTVGLAGQVVHTETTEVTLLGDGIMGFGLQLQGGVFATETLSSPPLIAYIDPDSPAERCGILQIGDRILSINGVPTEDSTLEETNQLLRDSSITAQLTLEIEFDVAESVIPSSGTFHVKLPKKPGVELGITISSPSNRKPGDPLIISDIKKGSVAHRTGTLELGDKLLAIDNIRVENCSMEEAVQILQQCEELVKLKIRKDEDNSDEQEVSGSIIYTVELQRYGGPLGITISGTEEPFDPIIISSLSKGGLAERTGAIHVGDRILAINSSSLKGKPLSEAISLLQQAGETVTLKIKKQGELSSPKSCMIGSGLGPGVGPNLENQDGEEEPVVMVAPPTSQRAFSTLPSVDSAVESWDGSNMDSSFTTPAPTFQSSPYSFHEWRSAKTSNSHSSSSTRQRANPLSDLGLSDDDWDRPPLGGGCNLPSGLISDSRFNVGHDGTEPDQEENFWSQALEDLETCGQSGILRELEATIMSGSTLSLNHDPTPLRSTLGRQASFQERSNSRPQVTPRSNTLPSDPQRRAFAMRKMRQEVNDILNQNPVELHKLTLEKATDLEDFGFSVSDGLLDRGVYVNNIRPGGPAERGGLKAYDRILQINHVRTRDFDCCLVVPLIAESPNRLELVISRNPSSSSSSTLMANHTDGTTNSSHSSQPVGSDLGPSDLSVGQGEDSGPIKWSQPGDGFGAGIGMGQVTNNSL</sequence>
<evidence type="ECO:0000256" key="2">
    <source>
        <dbReference type="ARBA" id="ARBA00022490"/>
    </source>
</evidence>
<feature type="domain" description="PDZ" evidence="5">
    <location>
        <begin position="519"/>
        <end position="604"/>
    </location>
</feature>
<feature type="domain" description="PDZ" evidence="5">
    <location>
        <begin position="152"/>
        <end position="238"/>
    </location>
</feature>
<feature type="region of interest" description="Disordered" evidence="4">
    <location>
        <begin position="880"/>
        <end position="921"/>
    </location>
</feature>
<dbReference type="SMART" id="SM00228">
    <property type="entry name" value="PDZ"/>
    <property type="match status" value="7"/>
</dbReference>
<dbReference type="Pfam" id="PF17820">
    <property type="entry name" value="PDZ_6"/>
    <property type="match status" value="1"/>
</dbReference>
<reference evidence="6" key="3">
    <citation type="submission" date="2025-09" db="UniProtKB">
        <authorList>
            <consortium name="Ensembl"/>
        </authorList>
    </citation>
    <scope>IDENTIFICATION</scope>
</reference>
<dbReference type="FunFam" id="2.30.42.10:FF:000034">
    <property type="entry name" value="Glutamate receptor interacting protein 1"/>
    <property type="match status" value="1"/>
</dbReference>
<dbReference type="GO" id="GO:0098887">
    <property type="term" value="P:neurotransmitter receptor transport, endosome to postsynaptic membrane"/>
    <property type="evidence" value="ECO:0007669"/>
    <property type="project" value="TreeGrafter"/>
</dbReference>
<evidence type="ECO:0000256" key="4">
    <source>
        <dbReference type="SAM" id="MobiDB-lite"/>
    </source>
</evidence>
<feature type="domain" description="PDZ" evidence="5">
    <location>
        <begin position="619"/>
        <end position="701"/>
    </location>
</feature>
<dbReference type="CDD" id="cd06682">
    <property type="entry name" value="PDZ5_GRIP1-2-like"/>
    <property type="match status" value="1"/>
</dbReference>
<dbReference type="Ensembl" id="ENSONIT00000055575.1">
    <property type="protein sequence ID" value="ENSONIP00000042154.1"/>
    <property type="gene ID" value="ENSONIG00000018035.2"/>
</dbReference>
<dbReference type="PANTHER" id="PTHR46227">
    <property type="entry name" value="GLUTAMATE RECEPTOR-INTERACTING PROTEIN GRIP"/>
    <property type="match status" value="1"/>
</dbReference>
<feature type="domain" description="PDZ" evidence="5">
    <location>
        <begin position="948"/>
        <end position="1030"/>
    </location>
</feature>
<proteinExistence type="predicted"/>
<dbReference type="FunFam" id="2.30.42.10:FF:000025">
    <property type="entry name" value="Glutamate receptor interacting protein 1"/>
    <property type="match status" value="1"/>
</dbReference>
<dbReference type="SUPFAM" id="SSF50156">
    <property type="entry name" value="PDZ domain-like"/>
    <property type="match status" value="7"/>
</dbReference>
<dbReference type="CDD" id="cd06683">
    <property type="entry name" value="PDZ6_GRIP1-2-like"/>
    <property type="match status" value="1"/>
</dbReference>
<dbReference type="CDD" id="cd06686">
    <property type="entry name" value="PDZ4_GRIP1-2-like"/>
    <property type="match status" value="1"/>
</dbReference>
<dbReference type="FunFam" id="2.30.42.10:FF:000035">
    <property type="entry name" value="Glutamate receptor interacting protein 1"/>
    <property type="match status" value="1"/>
</dbReference>
<reference evidence="6" key="2">
    <citation type="submission" date="2025-08" db="UniProtKB">
        <authorList>
            <consortium name="Ensembl"/>
        </authorList>
    </citation>
    <scope>IDENTIFICATION</scope>
</reference>
<evidence type="ECO:0000259" key="5">
    <source>
        <dbReference type="PROSITE" id="PS50106"/>
    </source>
</evidence>
<reference evidence="7" key="1">
    <citation type="submission" date="2012-01" db="EMBL/GenBank/DDBJ databases">
        <title>The Genome Sequence of Oreochromis niloticus (Nile Tilapia).</title>
        <authorList>
            <consortium name="Broad Institute Genome Assembly Team"/>
            <consortium name="Broad Institute Sequencing Platform"/>
            <person name="Di Palma F."/>
            <person name="Johnson J."/>
            <person name="Lander E.S."/>
            <person name="Lindblad-Toh K."/>
        </authorList>
    </citation>
    <scope>NUCLEOTIDE SEQUENCE [LARGE SCALE GENOMIC DNA]</scope>
</reference>
<dbReference type="InterPro" id="IPR001478">
    <property type="entry name" value="PDZ"/>
</dbReference>
<dbReference type="InterPro" id="IPR036034">
    <property type="entry name" value="PDZ_sf"/>
</dbReference>
<feature type="domain" description="PDZ" evidence="5">
    <location>
        <begin position="252"/>
        <end position="336"/>
    </location>
</feature>
<dbReference type="FunFam" id="2.30.42.10:FF:000023">
    <property type="entry name" value="Glutamate receptor interacting protein 1"/>
    <property type="match status" value="1"/>
</dbReference>
<feature type="compositionally biased region" description="Polar residues" evidence="4">
    <location>
        <begin position="1037"/>
        <end position="1056"/>
    </location>
</feature>
<accession>A0A669C241</accession>
<comment type="subcellular location">
    <subcellularLocation>
        <location evidence="1">Cytoplasm</location>
    </subcellularLocation>
</comment>
<feature type="region of interest" description="Disordered" evidence="4">
    <location>
        <begin position="1028"/>
        <end position="1099"/>
    </location>
</feature>